<evidence type="ECO:0000313" key="4">
    <source>
        <dbReference type="Proteomes" id="UP000322634"/>
    </source>
</evidence>
<sequence>MEYFFYCRDRPGTFPLRMELAEAHWAFMDRYGDELIARGPTFGADGETVTGSMHIADLPGPAAAREFAFEEPNYKAGVYGDVLISRWTNVLGRTMWQFATAVPGYERFLVIAHGKAAAPGDDKLAESLGAESLGQAQQRYLDGLYGDRLIAYGPLLSDDGADRTGTVLLVELPDRAAAETLMDGDPYARNGRYTDVEIHAWEFGGRR</sequence>
<dbReference type="InterPro" id="IPR011008">
    <property type="entry name" value="Dimeric_a/b-barrel"/>
</dbReference>
<reference evidence="3 4" key="1">
    <citation type="submission" date="2019-08" db="EMBL/GenBank/DDBJ databases">
        <title>Actinomadura sp. nov. CYP1-5 isolated from mountain soil.</title>
        <authorList>
            <person name="Songsumanus A."/>
            <person name="Kuncharoen N."/>
            <person name="Kudo T."/>
            <person name="Yuki M."/>
            <person name="Igarashi Y."/>
            <person name="Tanasupawat S."/>
        </authorList>
    </citation>
    <scope>NUCLEOTIDE SEQUENCE [LARGE SCALE GENOMIC DNA]</scope>
    <source>
        <strain evidence="3 4">GKU157</strain>
    </source>
</reference>
<evidence type="ECO:0000259" key="2">
    <source>
        <dbReference type="Pfam" id="PF03795"/>
    </source>
</evidence>
<dbReference type="OrthoDB" id="460439at2"/>
<accession>A0A5D0TX21</accession>
<protein>
    <recommendedName>
        <fullName evidence="2">YCII-related domain-containing protein</fullName>
    </recommendedName>
</protein>
<dbReference type="EMBL" id="VSFF01000011">
    <property type="protein sequence ID" value="TYC10861.1"/>
    <property type="molecule type" value="Genomic_DNA"/>
</dbReference>
<evidence type="ECO:0000256" key="1">
    <source>
        <dbReference type="ARBA" id="ARBA00007689"/>
    </source>
</evidence>
<dbReference type="Gene3D" id="3.30.70.1060">
    <property type="entry name" value="Dimeric alpha+beta barrel"/>
    <property type="match status" value="2"/>
</dbReference>
<feature type="domain" description="YCII-related" evidence="2">
    <location>
        <begin position="1"/>
        <end position="88"/>
    </location>
</feature>
<dbReference type="SUPFAM" id="SSF54909">
    <property type="entry name" value="Dimeric alpha+beta barrel"/>
    <property type="match status" value="2"/>
</dbReference>
<keyword evidence="4" id="KW-1185">Reference proteome</keyword>
<dbReference type="RefSeq" id="WP_148353074.1">
    <property type="nucleotide sequence ID" value="NZ_JBHSBF010000011.1"/>
</dbReference>
<comment type="similarity">
    <text evidence="1">Belongs to the YciI family.</text>
</comment>
<dbReference type="InterPro" id="IPR051807">
    <property type="entry name" value="Sec-metab_biosynth-assoc"/>
</dbReference>
<dbReference type="AlphaFoldDB" id="A0A5D0TX21"/>
<dbReference type="Proteomes" id="UP000322634">
    <property type="component" value="Unassembled WGS sequence"/>
</dbReference>
<evidence type="ECO:0000313" key="3">
    <source>
        <dbReference type="EMBL" id="TYC10861.1"/>
    </source>
</evidence>
<organism evidence="3 4">
    <name type="scientific">Actinomadura syzygii</name>
    <dbReference type="NCBI Taxonomy" id="1427538"/>
    <lineage>
        <taxon>Bacteria</taxon>
        <taxon>Bacillati</taxon>
        <taxon>Actinomycetota</taxon>
        <taxon>Actinomycetes</taxon>
        <taxon>Streptosporangiales</taxon>
        <taxon>Thermomonosporaceae</taxon>
        <taxon>Actinomadura</taxon>
    </lineage>
</organism>
<comment type="caution">
    <text evidence="3">The sequence shown here is derived from an EMBL/GenBank/DDBJ whole genome shotgun (WGS) entry which is preliminary data.</text>
</comment>
<name>A0A5D0TX21_9ACTN</name>
<dbReference type="PANTHER" id="PTHR33606">
    <property type="entry name" value="PROTEIN YCII"/>
    <property type="match status" value="1"/>
</dbReference>
<dbReference type="Pfam" id="PF03795">
    <property type="entry name" value="YCII"/>
    <property type="match status" value="2"/>
</dbReference>
<proteinExistence type="inferred from homology"/>
<gene>
    <name evidence="3" type="ORF">FXF65_28180</name>
</gene>
<dbReference type="InterPro" id="IPR005545">
    <property type="entry name" value="YCII"/>
</dbReference>
<dbReference type="PANTHER" id="PTHR33606:SF3">
    <property type="entry name" value="PROTEIN YCII"/>
    <property type="match status" value="1"/>
</dbReference>
<feature type="domain" description="YCII-related" evidence="2">
    <location>
        <begin position="132"/>
        <end position="201"/>
    </location>
</feature>